<name>A0ACC2H1V7_DALPE</name>
<protein>
    <submittedName>
        <fullName evidence="1">Uncharacterized protein</fullName>
    </submittedName>
</protein>
<accession>A0ACC2H1V7</accession>
<dbReference type="Proteomes" id="UP001157502">
    <property type="component" value="Chromosome 6"/>
</dbReference>
<evidence type="ECO:0000313" key="2">
    <source>
        <dbReference type="Proteomes" id="UP001157502"/>
    </source>
</evidence>
<reference evidence="1" key="1">
    <citation type="submission" date="2021-05" db="EMBL/GenBank/DDBJ databases">
        <authorList>
            <person name="Pan Q."/>
            <person name="Jouanno E."/>
            <person name="Zahm M."/>
            <person name="Klopp C."/>
            <person name="Cabau C."/>
            <person name="Louis A."/>
            <person name="Berthelot C."/>
            <person name="Parey E."/>
            <person name="Roest Crollius H."/>
            <person name="Montfort J."/>
            <person name="Robinson-Rechavi M."/>
            <person name="Bouchez O."/>
            <person name="Lampietro C."/>
            <person name="Lopez Roques C."/>
            <person name="Donnadieu C."/>
            <person name="Postlethwait J."/>
            <person name="Bobe J."/>
            <person name="Dillon D."/>
            <person name="Chandos A."/>
            <person name="von Hippel F."/>
            <person name="Guiguen Y."/>
        </authorList>
    </citation>
    <scope>NUCLEOTIDE SEQUENCE</scope>
    <source>
        <strain evidence="1">YG-Jan2019</strain>
    </source>
</reference>
<proteinExistence type="predicted"/>
<sequence>MDTLFRNRHRYIQESIGDVDRVDHVVHVLFTRGAIQGKEMENIIGNQGPGAMTRALINLAIWKDDATSVMLATAWDNYAHGLPATDRPHTASDDSAMSHKAILNIMEALTHQNIVKLKFYMRFPQVADYQPHTRADLDAMTTRAQIAEAIALLYGDKAGVVLTALLKNIGCNGLANKITEGGNLTYASKQSDTGTFVGCGEAINANLSAVTMKVLNILQDIGAESMKRFIWTLRLPMSKSERIDTAVDLYDALMDRVGPDMLIFLETVYRTLLKIQLNSLAETLKMYILGLRHTVG</sequence>
<evidence type="ECO:0000313" key="1">
    <source>
        <dbReference type="EMBL" id="KAJ8009871.1"/>
    </source>
</evidence>
<keyword evidence="2" id="KW-1185">Reference proteome</keyword>
<comment type="caution">
    <text evidence="1">The sequence shown here is derived from an EMBL/GenBank/DDBJ whole genome shotgun (WGS) entry which is preliminary data.</text>
</comment>
<dbReference type="EMBL" id="CM055733">
    <property type="protein sequence ID" value="KAJ8009871.1"/>
    <property type="molecule type" value="Genomic_DNA"/>
</dbReference>
<gene>
    <name evidence="1" type="ORF">DPEC_G00068680</name>
</gene>
<organism evidence="1 2">
    <name type="scientific">Dallia pectoralis</name>
    <name type="common">Alaska blackfish</name>
    <dbReference type="NCBI Taxonomy" id="75939"/>
    <lineage>
        <taxon>Eukaryota</taxon>
        <taxon>Metazoa</taxon>
        <taxon>Chordata</taxon>
        <taxon>Craniata</taxon>
        <taxon>Vertebrata</taxon>
        <taxon>Euteleostomi</taxon>
        <taxon>Actinopterygii</taxon>
        <taxon>Neopterygii</taxon>
        <taxon>Teleostei</taxon>
        <taxon>Protacanthopterygii</taxon>
        <taxon>Esociformes</taxon>
        <taxon>Umbridae</taxon>
        <taxon>Dallia</taxon>
    </lineage>
</organism>